<organism evidence="1 2">
    <name type="scientific">Naumannella cuiyingiana</name>
    <dbReference type="NCBI Taxonomy" id="1347891"/>
    <lineage>
        <taxon>Bacteria</taxon>
        <taxon>Bacillati</taxon>
        <taxon>Actinomycetota</taxon>
        <taxon>Actinomycetes</taxon>
        <taxon>Propionibacteriales</taxon>
        <taxon>Propionibacteriaceae</taxon>
        <taxon>Naumannella</taxon>
    </lineage>
</organism>
<protein>
    <submittedName>
        <fullName evidence="1">Carbon monoxide dehydrogenase subunit G</fullName>
    </submittedName>
</protein>
<evidence type="ECO:0000313" key="2">
    <source>
        <dbReference type="Proteomes" id="UP000527616"/>
    </source>
</evidence>
<dbReference type="Proteomes" id="UP000527616">
    <property type="component" value="Unassembled WGS sequence"/>
</dbReference>
<proteinExistence type="predicted"/>
<dbReference type="SUPFAM" id="SSF55961">
    <property type="entry name" value="Bet v1-like"/>
    <property type="match status" value="1"/>
</dbReference>
<dbReference type="Gene3D" id="3.30.530.20">
    <property type="match status" value="1"/>
</dbReference>
<dbReference type="InterPro" id="IPR019639">
    <property type="entry name" value="DUF2505"/>
</dbReference>
<dbReference type="InterPro" id="IPR023393">
    <property type="entry name" value="START-like_dom_sf"/>
</dbReference>
<dbReference type="AlphaFoldDB" id="A0A7Z0D6J9"/>
<gene>
    <name evidence="1" type="ORF">GGQ54_000387</name>
</gene>
<reference evidence="1 2" key="1">
    <citation type="submission" date="2020-07" db="EMBL/GenBank/DDBJ databases">
        <title>Sequencing the genomes of 1000 actinobacteria strains.</title>
        <authorList>
            <person name="Klenk H.-P."/>
        </authorList>
    </citation>
    <scope>NUCLEOTIDE SEQUENCE [LARGE SCALE GENOMIC DNA]</scope>
    <source>
        <strain evidence="1 2">DSM 103164</strain>
    </source>
</reference>
<dbReference type="EMBL" id="JACBZS010000001">
    <property type="protein sequence ID" value="NYI69827.1"/>
    <property type="molecule type" value="Genomic_DNA"/>
</dbReference>
<name>A0A7Z0D6J9_9ACTN</name>
<comment type="caution">
    <text evidence="1">The sequence shown here is derived from an EMBL/GenBank/DDBJ whole genome shotgun (WGS) entry which is preliminary data.</text>
</comment>
<sequence>MQITSSATFAATPDRVFAMLTDEGYLAELCRASDASDFETSVEGNHTRMSRQLPAPPEAARFTGPTLTVVEEIAWGEAGPDGSRTGRLELTVPGQPVQLTGQTKIIPDGDRTRVDVAGDLKVKIPLVGGKLEKAAAPAVLEGIKLQQDVGNRWLA</sequence>
<dbReference type="Pfam" id="PF10698">
    <property type="entry name" value="DUF2505"/>
    <property type="match status" value="1"/>
</dbReference>
<keyword evidence="2" id="KW-1185">Reference proteome</keyword>
<accession>A0A7Z0D6J9</accession>
<dbReference type="RefSeq" id="WP_179443852.1">
    <property type="nucleotide sequence ID" value="NZ_JACBZS010000001.1"/>
</dbReference>
<evidence type="ECO:0000313" key="1">
    <source>
        <dbReference type="EMBL" id="NYI69827.1"/>
    </source>
</evidence>